<dbReference type="FunFam" id="1.10.238.10:FF:000104">
    <property type="entry name" value="calumenin isoform X1"/>
    <property type="match status" value="1"/>
</dbReference>
<reference evidence="13" key="1">
    <citation type="submission" date="2020-11" db="EMBL/GenBank/DDBJ databases">
        <authorList>
            <person name="Tran Van P."/>
        </authorList>
    </citation>
    <scope>NUCLEOTIDE SEQUENCE</scope>
</reference>
<dbReference type="InterPro" id="IPR002048">
    <property type="entry name" value="EF_hand_dom"/>
</dbReference>
<dbReference type="PANTHER" id="PTHR10827:SF52">
    <property type="entry name" value="IP16409P"/>
    <property type="match status" value="1"/>
</dbReference>
<evidence type="ECO:0000256" key="9">
    <source>
        <dbReference type="ARBA" id="ARBA00056975"/>
    </source>
</evidence>
<evidence type="ECO:0000256" key="3">
    <source>
        <dbReference type="ARBA" id="ARBA00022729"/>
    </source>
</evidence>
<dbReference type="InterPro" id="IPR011992">
    <property type="entry name" value="EF-hand-dom_pair"/>
</dbReference>
<comment type="subcellular location">
    <subcellularLocation>
        <location evidence="1">Endoplasmic reticulum lumen</location>
    </subcellularLocation>
</comment>
<dbReference type="Gene3D" id="1.10.238.10">
    <property type="entry name" value="EF-hand"/>
    <property type="match status" value="1"/>
</dbReference>
<organism evidence="13">
    <name type="scientific">Timema genevievae</name>
    <name type="common">Walking stick</name>
    <dbReference type="NCBI Taxonomy" id="629358"/>
    <lineage>
        <taxon>Eukaryota</taxon>
        <taxon>Metazoa</taxon>
        <taxon>Ecdysozoa</taxon>
        <taxon>Arthropoda</taxon>
        <taxon>Hexapoda</taxon>
        <taxon>Insecta</taxon>
        <taxon>Pterygota</taxon>
        <taxon>Neoptera</taxon>
        <taxon>Polyneoptera</taxon>
        <taxon>Phasmatodea</taxon>
        <taxon>Timematodea</taxon>
        <taxon>Timematoidea</taxon>
        <taxon>Timematidae</taxon>
        <taxon>Timema</taxon>
    </lineage>
</organism>
<keyword evidence="2" id="KW-0479">Metal-binding</keyword>
<sequence>MLFHQGQELSDQEHYQHEEHNAQYDHEAFLGEDAKTFDQLTPEESRRRLGLIVDKIDKDEDGFVNQEELKDWIQFTQKRYIVDDVERQWKTHNPENKEKITWDEYKKMVYGFMDGQYRGFSLFDQIHSTHLLLSYSVLTFI</sequence>
<evidence type="ECO:0000256" key="10">
    <source>
        <dbReference type="ARBA" id="ARBA00063143"/>
    </source>
</evidence>
<dbReference type="GO" id="GO:0005509">
    <property type="term" value="F:calcium ion binding"/>
    <property type="evidence" value="ECO:0007669"/>
    <property type="project" value="InterPro"/>
</dbReference>
<dbReference type="InterPro" id="IPR018247">
    <property type="entry name" value="EF_Hand_1_Ca_BS"/>
</dbReference>
<dbReference type="PROSITE" id="PS50222">
    <property type="entry name" value="EF_HAND_2"/>
    <property type="match status" value="1"/>
</dbReference>
<accession>A0A7R9PLP9</accession>
<proteinExistence type="predicted"/>
<keyword evidence="8" id="KW-0143">Chaperone</keyword>
<dbReference type="GO" id="GO:0005788">
    <property type="term" value="C:endoplasmic reticulum lumen"/>
    <property type="evidence" value="ECO:0007669"/>
    <property type="project" value="UniProtKB-SubCell"/>
</dbReference>
<name>A0A7R9PLP9_TIMGE</name>
<protein>
    <recommendedName>
        <fullName evidence="11">Reticulocalbin-3</fullName>
    </recommendedName>
</protein>
<feature type="domain" description="EF-hand" evidence="12">
    <location>
        <begin position="44"/>
        <end position="79"/>
    </location>
</feature>
<evidence type="ECO:0000313" key="13">
    <source>
        <dbReference type="EMBL" id="CAD7592690.1"/>
    </source>
</evidence>
<evidence type="ECO:0000256" key="2">
    <source>
        <dbReference type="ARBA" id="ARBA00022723"/>
    </source>
</evidence>
<evidence type="ECO:0000259" key="12">
    <source>
        <dbReference type="PROSITE" id="PS50222"/>
    </source>
</evidence>
<keyword evidence="4" id="KW-0677">Repeat</keyword>
<gene>
    <name evidence="13" type="ORF">TGEB3V08_LOCUS5016</name>
</gene>
<dbReference type="PROSITE" id="PS00018">
    <property type="entry name" value="EF_HAND_1"/>
    <property type="match status" value="1"/>
</dbReference>
<dbReference type="GO" id="GO:0015031">
    <property type="term" value="P:protein transport"/>
    <property type="evidence" value="ECO:0007669"/>
    <property type="project" value="UniProtKB-ARBA"/>
</dbReference>
<comment type="function">
    <text evidence="9">Probable molecular chaperone assisting protein biosynthesis and transport in the endoplasmic reticulum. Required for the proper biosynthesis and transport of pulmonary surfactant-associated protein A/SP-A, pulmonary surfactant-associated protein D/SP-D and the lipid transporter ABCA3. By regulating both the proper expression and the degradation through the endoplasmic reticulum-associated protein degradation pathway of these proteins plays a crucial role in pulmonary surfactant homeostasis. Has an anti-fibrotic activity by negatively regulating the secretion of type I and type III collagens. This calcium-binding protein also transiently associates with immature PCSK6 and regulates its secretion.</text>
</comment>
<keyword evidence="7" id="KW-0325">Glycoprotein</keyword>
<keyword evidence="6" id="KW-0106">Calcium</keyword>
<keyword evidence="5" id="KW-0256">Endoplasmic reticulum</keyword>
<evidence type="ECO:0000256" key="4">
    <source>
        <dbReference type="ARBA" id="ARBA00022737"/>
    </source>
</evidence>
<dbReference type="EMBL" id="OE840801">
    <property type="protein sequence ID" value="CAD7592690.1"/>
    <property type="molecule type" value="Genomic_DNA"/>
</dbReference>
<evidence type="ECO:0000256" key="1">
    <source>
        <dbReference type="ARBA" id="ARBA00004319"/>
    </source>
</evidence>
<dbReference type="AlphaFoldDB" id="A0A7R9PLP9"/>
<evidence type="ECO:0000256" key="11">
    <source>
        <dbReference type="ARBA" id="ARBA00072696"/>
    </source>
</evidence>
<keyword evidence="3" id="KW-0732">Signal</keyword>
<evidence type="ECO:0000256" key="5">
    <source>
        <dbReference type="ARBA" id="ARBA00022824"/>
    </source>
</evidence>
<comment type="subunit">
    <text evidence="10">Interacts with PCSK6 (immature form including the propeptide); probably involved in the maturation and the secretion of PCSK6.</text>
</comment>
<dbReference type="SUPFAM" id="SSF47473">
    <property type="entry name" value="EF-hand"/>
    <property type="match status" value="1"/>
</dbReference>
<evidence type="ECO:0000256" key="6">
    <source>
        <dbReference type="ARBA" id="ARBA00022837"/>
    </source>
</evidence>
<dbReference type="PANTHER" id="PTHR10827">
    <property type="entry name" value="RETICULOCALBIN"/>
    <property type="match status" value="1"/>
</dbReference>
<evidence type="ECO:0000256" key="8">
    <source>
        <dbReference type="ARBA" id="ARBA00023186"/>
    </source>
</evidence>
<evidence type="ECO:0000256" key="7">
    <source>
        <dbReference type="ARBA" id="ARBA00023180"/>
    </source>
</evidence>